<feature type="transmembrane region" description="Helical" evidence="6">
    <location>
        <begin position="71"/>
        <end position="91"/>
    </location>
</feature>
<gene>
    <name evidence="7" type="ORF">ORQ98_06735</name>
</gene>
<name>A0ABT5U5M6_9GAMM</name>
<dbReference type="Pfam" id="PF04241">
    <property type="entry name" value="DUF423"/>
    <property type="match status" value="1"/>
</dbReference>
<keyword evidence="8" id="KW-1185">Reference proteome</keyword>
<dbReference type="PANTHER" id="PTHR43461">
    <property type="entry name" value="TRANSMEMBRANE PROTEIN 256"/>
    <property type="match status" value="1"/>
</dbReference>
<feature type="transmembrane region" description="Helical" evidence="6">
    <location>
        <begin position="47"/>
        <end position="64"/>
    </location>
</feature>
<keyword evidence="5 6" id="KW-0472">Membrane</keyword>
<keyword evidence="4 6" id="KW-1133">Transmembrane helix</keyword>
<evidence type="ECO:0000313" key="7">
    <source>
        <dbReference type="EMBL" id="MDE1461661.1"/>
    </source>
</evidence>
<organism evidence="7 8">
    <name type="scientific">Spartinivicinus poritis</name>
    <dbReference type="NCBI Taxonomy" id="2994640"/>
    <lineage>
        <taxon>Bacteria</taxon>
        <taxon>Pseudomonadati</taxon>
        <taxon>Pseudomonadota</taxon>
        <taxon>Gammaproteobacteria</taxon>
        <taxon>Oceanospirillales</taxon>
        <taxon>Zooshikellaceae</taxon>
        <taxon>Spartinivicinus</taxon>
    </lineage>
</organism>
<dbReference type="RefSeq" id="WP_274688023.1">
    <property type="nucleotide sequence ID" value="NZ_JAPMOU010000006.1"/>
</dbReference>
<keyword evidence="3 6" id="KW-0812">Transmembrane</keyword>
<dbReference type="EMBL" id="JAPMOU010000006">
    <property type="protein sequence ID" value="MDE1461661.1"/>
    <property type="molecule type" value="Genomic_DNA"/>
</dbReference>
<proteinExistence type="inferred from homology"/>
<evidence type="ECO:0000256" key="2">
    <source>
        <dbReference type="ARBA" id="ARBA00009694"/>
    </source>
</evidence>
<dbReference type="Proteomes" id="UP001528823">
    <property type="component" value="Unassembled WGS sequence"/>
</dbReference>
<evidence type="ECO:0000256" key="1">
    <source>
        <dbReference type="ARBA" id="ARBA00004141"/>
    </source>
</evidence>
<dbReference type="PANTHER" id="PTHR43461:SF1">
    <property type="entry name" value="TRANSMEMBRANE PROTEIN 256"/>
    <property type="match status" value="1"/>
</dbReference>
<accession>A0ABT5U5M6</accession>
<evidence type="ECO:0000256" key="4">
    <source>
        <dbReference type="ARBA" id="ARBA00022989"/>
    </source>
</evidence>
<dbReference type="InterPro" id="IPR006696">
    <property type="entry name" value="DUF423"/>
</dbReference>
<evidence type="ECO:0000313" key="8">
    <source>
        <dbReference type="Proteomes" id="UP001528823"/>
    </source>
</evidence>
<evidence type="ECO:0000256" key="6">
    <source>
        <dbReference type="SAM" id="Phobius"/>
    </source>
</evidence>
<reference evidence="7 8" key="1">
    <citation type="submission" date="2022-11" db="EMBL/GenBank/DDBJ databases">
        <title>Spartinivicinus poritis sp. nov., isolated from scleractinian coral Porites lutea.</title>
        <authorList>
            <person name="Zhang G."/>
            <person name="Cai L."/>
            <person name="Wei Q."/>
        </authorList>
    </citation>
    <scope>NUCLEOTIDE SEQUENCE [LARGE SCALE GENOMIC DNA]</scope>
    <source>
        <strain evidence="7 8">A2-2</strain>
    </source>
</reference>
<protein>
    <submittedName>
        <fullName evidence="7">DUF423 domain-containing protein</fullName>
    </submittedName>
</protein>
<comment type="similarity">
    <text evidence="2">Belongs to the UPF0382 family.</text>
</comment>
<comment type="subcellular location">
    <subcellularLocation>
        <location evidence="1">Membrane</location>
        <topology evidence="1">Multi-pass membrane protein</topology>
    </subcellularLocation>
</comment>
<evidence type="ECO:0000256" key="3">
    <source>
        <dbReference type="ARBA" id="ARBA00022692"/>
    </source>
</evidence>
<evidence type="ECO:0000256" key="5">
    <source>
        <dbReference type="ARBA" id="ARBA00023136"/>
    </source>
</evidence>
<feature type="transmembrane region" description="Helical" evidence="6">
    <location>
        <begin position="97"/>
        <end position="121"/>
    </location>
</feature>
<sequence>MAKLILLSTGISGALAVILGAFGAHGLKSRLAENLFTVYQTGIQYHFYHTLALGFVALALYRWPGSSLLSVAGWSFIVGILLFSGSLYLLAVTGIKWLGAVTPIGGVAFIIGWACISWFAARNV</sequence>
<comment type="caution">
    <text evidence="7">The sequence shown here is derived from an EMBL/GenBank/DDBJ whole genome shotgun (WGS) entry which is preliminary data.</text>
</comment>